<name>A0A1S8IAS4_ENTFC</name>
<evidence type="ECO:0000313" key="4">
    <source>
        <dbReference type="EMBL" id="OOL83919.1"/>
    </source>
</evidence>
<dbReference type="SUPFAM" id="SSF53474">
    <property type="entry name" value="alpha/beta-Hydrolases"/>
    <property type="match status" value="1"/>
</dbReference>
<reference evidence="3" key="2">
    <citation type="journal article" date="2022" name="J. Anim. Sci.">
        <title>Whole genome sequence analyses-based assessment of virulence potential and antimicrobial susceptibilities and resistance of Enterococcus faecium strains isolated from commercial swine and cattle probiotic products.</title>
        <authorList>
            <person name="Shridhar P.B."/>
            <person name="Amachawadi R.G."/>
            <person name="Tokach M."/>
            <person name="Patel I."/>
            <person name="Gangiredla J."/>
            <person name="Mammel M."/>
            <person name="Nagaraja T.G."/>
        </authorList>
    </citation>
    <scope>NUCLEOTIDE SEQUENCE</scope>
    <source>
        <strain evidence="3">EF215</strain>
    </source>
</reference>
<dbReference type="PANTHER" id="PTHR43798:SF31">
    <property type="entry name" value="AB HYDROLASE SUPERFAMILY PROTEIN YCLE"/>
    <property type="match status" value="1"/>
</dbReference>
<dbReference type="InterPro" id="IPR029058">
    <property type="entry name" value="AB_hydrolase_fold"/>
</dbReference>
<dbReference type="InterPro" id="IPR010315">
    <property type="entry name" value="DUF915_hydro-like"/>
</dbReference>
<dbReference type="Pfam" id="PF06028">
    <property type="entry name" value="DUF915"/>
    <property type="match status" value="1"/>
</dbReference>
<dbReference type="PANTHER" id="PTHR43798">
    <property type="entry name" value="MONOACYLGLYCEROL LIPASE"/>
    <property type="match status" value="1"/>
</dbReference>
<protein>
    <submittedName>
        <fullName evidence="3">Alpha/beta fold hydrolase</fullName>
    </submittedName>
</protein>
<evidence type="ECO:0000256" key="2">
    <source>
        <dbReference type="SAM" id="SignalP"/>
    </source>
</evidence>
<dbReference type="EMBL" id="MVGJ01000008">
    <property type="protein sequence ID" value="OOL83919.1"/>
    <property type="molecule type" value="Genomic_DNA"/>
</dbReference>
<sequence>MERKRCMTEPIKNLCKRATAAALVLISLFALSGCQTTKINTTEVSDKEKTAESSKVIEKTTIPTLFFHGYSGTENSFKGMLRRLEKNQQAVKELVLTVGTDGQIQATGDLSGKADNPMVQVLFEDNKNNEWNQAEWIKTCLLYLKENYGIDKVNIVGHSMGGVSALRYLGTYGQDTSLPQVQTLTAIGAPFNDFVDDSAQSLTDELAKGPAVVSNRYQDYQQMIGNIPITTRFFLIAGQLDETDLSDGTVPLNSALAVYALLKQRGNEIEEKVVTGENASHSMLHENQEVDQLVSRFIWKE</sequence>
<dbReference type="Gene3D" id="3.40.50.1820">
    <property type="entry name" value="alpha/beta hydrolase"/>
    <property type="match status" value="1"/>
</dbReference>
<accession>A0A1S8IAS4</accession>
<feature type="chain" id="PRO_5043150458" evidence="2">
    <location>
        <begin position="33"/>
        <end position="301"/>
    </location>
</feature>
<proteinExistence type="predicted"/>
<dbReference type="AlphaFoldDB" id="A0A1S8IAS4"/>
<reference evidence="4 5" key="1">
    <citation type="submission" date="2017-02" db="EMBL/GenBank/DDBJ databases">
        <title>Clonality and virulence of isolates of VRE in Hematopoietic Stem Cell Transplanted (HSCT) patients.</title>
        <authorList>
            <person name="Marchi A.P."/>
            <person name="Martins R.C."/>
            <person name="Marie S.K."/>
            <person name="Levin A.S."/>
            <person name="Costa S.F."/>
        </authorList>
    </citation>
    <scope>NUCLEOTIDE SEQUENCE [LARGE SCALE GENOMIC DNA]</scope>
    <source>
        <strain evidence="4 5">LIM1759</strain>
    </source>
</reference>
<evidence type="ECO:0000313" key="5">
    <source>
        <dbReference type="Proteomes" id="UP000191171"/>
    </source>
</evidence>
<dbReference type="Proteomes" id="UP000191171">
    <property type="component" value="Unassembled WGS sequence"/>
</dbReference>
<dbReference type="PROSITE" id="PS51257">
    <property type="entry name" value="PROKAR_LIPOPROTEIN"/>
    <property type="match status" value="1"/>
</dbReference>
<dbReference type="GO" id="GO:0016787">
    <property type="term" value="F:hydrolase activity"/>
    <property type="evidence" value="ECO:0007669"/>
    <property type="project" value="UniProtKB-KW"/>
</dbReference>
<feature type="signal peptide" evidence="2">
    <location>
        <begin position="1"/>
        <end position="32"/>
    </location>
</feature>
<keyword evidence="1 3" id="KW-0378">Hydrolase</keyword>
<keyword evidence="2" id="KW-0732">Signal</keyword>
<dbReference type="GO" id="GO:0016020">
    <property type="term" value="C:membrane"/>
    <property type="evidence" value="ECO:0007669"/>
    <property type="project" value="TreeGrafter"/>
</dbReference>
<evidence type="ECO:0000256" key="1">
    <source>
        <dbReference type="ARBA" id="ARBA00022801"/>
    </source>
</evidence>
<comment type="caution">
    <text evidence="4">The sequence shown here is derived from an EMBL/GenBank/DDBJ whole genome shotgun (WGS) entry which is preliminary data.</text>
</comment>
<dbReference type="InterPro" id="IPR050266">
    <property type="entry name" value="AB_hydrolase_sf"/>
</dbReference>
<dbReference type="Proteomes" id="UP001139644">
    <property type="component" value="Unassembled WGS sequence"/>
</dbReference>
<organism evidence="4 5">
    <name type="scientific">Enterococcus faecium</name>
    <name type="common">Streptococcus faecium</name>
    <dbReference type="NCBI Taxonomy" id="1352"/>
    <lineage>
        <taxon>Bacteria</taxon>
        <taxon>Bacillati</taxon>
        <taxon>Bacillota</taxon>
        <taxon>Bacilli</taxon>
        <taxon>Lactobacillales</taxon>
        <taxon>Enterococcaceae</taxon>
        <taxon>Enterococcus</taxon>
    </lineage>
</organism>
<dbReference type="EMBL" id="JAIFOC010000026">
    <property type="protein sequence ID" value="MBX4221942.1"/>
    <property type="molecule type" value="Genomic_DNA"/>
</dbReference>
<evidence type="ECO:0000313" key="3">
    <source>
        <dbReference type="EMBL" id="MBX4221942.1"/>
    </source>
</evidence>
<gene>
    <name evidence="4" type="ORF">B1P95_01495</name>
    <name evidence="3" type="ORF">KYX88_03640</name>
</gene>